<reference evidence="4" key="1">
    <citation type="journal article" date="2019" name="Int. J. Syst. Evol. Microbiol.">
        <title>The Global Catalogue of Microorganisms (GCM) 10K type strain sequencing project: providing services to taxonomists for standard genome sequencing and annotation.</title>
        <authorList>
            <consortium name="The Broad Institute Genomics Platform"/>
            <consortium name="The Broad Institute Genome Sequencing Center for Infectious Disease"/>
            <person name="Wu L."/>
            <person name="Ma J."/>
        </authorList>
    </citation>
    <scope>NUCLEOTIDE SEQUENCE [LARGE SCALE GENOMIC DNA]</scope>
    <source>
        <strain evidence="4">KCTC 52094</strain>
    </source>
</reference>
<gene>
    <name evidence="3" type="ORF">ACFOD4_14575</name>
</gene>
<proteinExistence type="predicted"/>
<dbReference type="InterPro" id="IPR043128">
    <property type="entry name" value="Rev_trsase/Diguanyl_cyclase"/>
</dbReference>
<dbReference type="InterPro" id="IPR001633">
    <property type="entry name" value="EAL_dom"/>
</dbReference>
<name>A0ABV7G488_9PROT</name>
<protein>
    <submittedName>
        <fullName evidence="3">EAL domain-containing protein</fullName>
    </submittedName>
</protein>
<dbReference type="SUPFAM" id="SSF141868">
    <property type="entry name" value="EAL domain-like"/>
    <property type="match status" value="1"/>
</dbReference>
<evidence type="ECO:0000259" key="2">
    <source>
        <dbReference type="PROSITE" id="PS50887"/>
    </source>
</evidence>
<dbReference type="InterPro" id="IPR029787">
    <property type="entry name" value="Nucleotide_cyclase"/>
</dbReference>
<feature type="domain" description="EAL" evidence="1">
    <location>
        <begin position="11"/>
        <end position="265"/>
    </location>
</feature>
<dbReference type="SUPFAM" id="SSF54631">
    <property type="entry name" value="CBS-domain pair"/>
    <property type="match status" value="1"/>
</dbReference>
<accession>A0ABV7G488</accession>
<dbReference type="InterPro" id="IPR050706">
    <property type="entry name" value="Cyclic-di-GMP_PDE-like"/>
</dbReference>
<dbReference type="SMART" id="SM00052">
    <property type="entry name" value="EAL"/>
    <property type="match status" value="1"/>
</dbReference>
<keyword evidence="4" id="KW-1185">Reference proteome</keyword>
<dbReference type="SUPFAM" id="SSF55073">
    <property type="entry name" value="Nucleotide cyclase"/>
    <property type="match status" value="1"/>
</dbReference>
<dbReference type="Pfam" id="PF00990">
    <property type="entry name" value="GGDEF"/>
    <property type="match status" value="1"/>
</dbReference>
<dbReference type="PROSITE" id="PS50883">
    <property type="entry name" value="EAL"/>
    <property type="match status" value="1"/>
</dbReference>
<feature type="domain" description="GGDEF" evidence="2">
    <location>
        <begin position="451"/>
        <end position="605"/>
    </location>
</feature>
<dbReference type="Gene3D" id="3.30.70.270">
    <property type="match status" value="1"/>
</dbReference>
<dbReference type="Pfam" id="PF00563">
    <property type="entry name" value="EAL"/>
    <property type="match status" value="1"/>
</dbReference>
<dbReference type="CDD" id="cd01948">
    <property type="entry name" value="EAL"/>
    <property type="match status" value="1"/>
</dbReference>
<evidence type="ECO:0000313" key="4">
    <source>
        <dbReference type="Proteomes" id="UP001595593"/>
    </source>
</evidence>
<dbReference type="Proteomes" id="UP001595593">
    <property type="component" value="Unassembled WGS sequence"/>
</dbReference>
<dbReference type="RefSeq" id="WP_379597523.1">
    <property type="nucleotide sequence ID" value="NZ_JBHRTN010000018.1"/>
</dbReference>
<dbReference type="PANTHER" id="PTHR33121">
    <property type="entry name" value="CYCLIC DI-GMP PHOSPHODIESTERASE PDEF"/>
    <property type="match status" value="1"/>
</dbReference>
<dbReference type="SMART" id="SM00267">
    <property type="entry name" value="GGDEF"/>
    <property type="match status" value="1"/>
</dbReference>
<dbReference type="EMBL" id="JBHRTN010000018">
    <property type="protein sequence ID" value="MFC3126290.1"/>
    <property type="molecule type" value="Genomic_DNA"/>
</dbReference>
<sequence>MSAELPVELTRPGAHRAQLAFLADADGAVSCALQPIVETNTGRLHGFEALLRGHDRMGAANPVELFDRAAGLGILAEFEALVQRRALAAFVPLRGSGMTGPLLFLNIDPRMPPASALQSLSERVVAAGLPAASVCVEISERLEDLAESELAAALRRLQDQGHRVAIDDFGSGASRLGMLAEGQADYVKIDQRFISGLGEDPRRQLIVSGIAAMARRLGLRVVAEGVENRAEYLACCAAGCDLVQGYFIARPALPSGALPGGVEISFPHLPQPGGQSSGPAAGRPQDAAQLLAAAERLEPVREDVDAETLFALFRNNPELDVYPVVTAGMIPCGLVHERTLREYVYSPFGRSLLQNPALRFSAGRFARPCPVVEADAGADRALEAFAAAPQAAGVILTRGNRYLGVLSAQALLSVLHERRLRQARDQSPLTGLPGNHSIAARVETLALAAPHRRHLCYFDLDNFKAFNDRYGFRRGDRAIELLAEHLRRGFPESDTFLGHVGGDDFFAGLERLEGTALRNRLTALLQGFATEAAGLHDTADRIAGGIHGHDRSGAARFFPLLRCSVATLELPAGGTDADPEALTSAVAALKAAAKASPDGLAWRCQSDGDAGA</sequence>
<dbReference type="Gene3D" id="3.20.20.450">
    <property type="entry name" value="EAL domain"/>
    <property type="match status" value="1"/>
</dbReference>
<evidence type="ECO:0000259" key="1">
    <source>
        <dbReference type="PROSITE" id="PS50883"/>
    </source>
</evidence>
<dbReference type="InterPro" id="IPR000160">
    <property type="entry name" value="GGDEF_dom"/>
</dbReference>
<dbReference type="NCBIfam" id="TIGR00254">
    <property type="entry name" value="GGDEF"/>
    <property type="match status" value="1"/>
</dbReference>
<organism evidence="3 4">
    <name type="scientific">Teichococcus globiformis</name>
    <dbReference type="NCBI Taxonomy" id="2307229"/>
    <lineage>
        <taxon>Bacteria</taxon>
        <taxon>Pseudomonadati</taxon>
        <taxon>Pseudomonadota</taxon>
        <taxon>Alphaproteobacteria</taxon>
        <taxon>Acetobacterales</taxon>
        <taxon>Roseomonadaceae</taxon>
        <taxon>Roseomonas</taxon>
    </lineage>
</organism>
<dbReference type="InterPro" id="IPR046342">
    <property type="entry name" value="CBS_dom_sf"/>
</dbReference>
<dbReference type="PANTHER" id="PTHR33121:SF76">
    <property type="entry name" value="SIGNALING PROTEIN"/>
    <property type="match status" value="1"/>
</dbReference>
<dbReference type="InterPro" id="IPR035919">
    <property type="entry name" value="EAL_sf"/>
</dbReference>
<comment type="caution">
    <text evidence="3">The sequence shown here is derived from an EMBL/GenBank/DDBJ whole genome shotgun (WGS) entry which is preliminary data.</text>
</comment>
<evidence type="ECO:0000313" key="3">
    <source>
        <dbReference type="EMBL" id="MFC3126290.1"/>
    </source>
</evidence>
<dbReference type="PROSITE" id="PS50887">
    <property type="entry name" value="GGDEF"/>
    <property type="match status" value="1"/>
</dbReference>